<sequence length="150" mass="17464">MKFIAYLILLILFSCNNQHEKDEELKDNDLVISGDSTQIDKPIKTNNEIAKEYANQRFRKVIVEKIASDKFRIQGEAQIFEANFNWVIEDGHNELKKGYEMTDAGAPEWGRFDFTIEAHKKRENSTLNIILFEISAKDGSRQYELHIPLK</sequence>
<evidence type="ECO:0000259" key="1">
    <source>
        <dbReference type="Pfam" id="PF10648"/>
    </source>
</evidence>
<dbReference type="PROSITE" id="PS51257">
    <property type="entry name" value="PROKAR_LIPOPROTEIN"/>
    <property type="match status" value="1"/>
</dbReference>
<dbReference type="Proteomes" id="UP000321367">
    <property type="component" value="Unassembled WGS sequence"/>
</dbReference>
<dbReference type="AlphaFoldDB" id="A0A5C6ZY47"/>
<accession>A0A5C6ZY47</accession>
<proteinExistence type="predicted"/>
<evidence type="ECO:0000313" key="3">
    <source>
        <dbReference type="Proteomes" id="UP000321367"/>
    </source>
</evidence>
<reference evidence="2 3" key="1">
    <citation type="submission" date="2019-08" db="EMBL/GenBank/DDBJ databases">
        <title>Genome sequence of Gillisia hiemivivida IC154 (type strain).</title>
        <authorList>
            <person name="Bowman J.P."/>
        </authorList>
    </citation>
    <scope>NUCLEOTIDE SEQUENCE [LARGE SCALE GENOMIC DNA]</scope>
    <source>
        <strain evidence="2 3">IC154</strain>
    </source>
</reference>
<dbReference type="OrthoDB" id="1357684at2"/>
<protein>
    <recommendedName>
        <fullName evidence="1">Bacterial spore germination immunoglobulin-like domain-containing protein</fullName>
    </recommendedName>
</protein>
<gene>
    <name evidence="2" type="ORF">ES724_02410</name>
</gene>
<dbReference type="Pfam" id="PF10648">
    <property type="entry name" value="Gmad2"/>
    <property type="match status" value="1"/>
</dbReference>
<keyword evidence="3" id="KW-1185">Reference proteome</keyword>
<organism evidence="2 3">
    <name type="scientific">Gillisia hiemivivida</name>
    <dbReference type="NCBI Taxonomy" id="291190"/>
    <lineage>
        <taxon>Bacteria</taxon>
        <taxon>Pseudomonadati</taxon>
        <taxon>Bacteroidota</taxon>
        <taxon>Flavobacteriia</taxon>
        <taxon>Flavobacteriales</taxon>
        <taxon>Flavobacteriaceae</taxon>
        <taxon>Gillisia</taxon>
    </lineage>
</organism>
<name>A0A5C6ZY47_9FLAO</name>
<feature type="domain" description="Bacterial spore germination immunoglobulin-like" evidence="1">
    <location>
        <begin position="68"/>
        <end position="140"/>
    </location>
</feature>
<evidence type="ECO:0000313" key="2">
    <source>
        <dbReference type="EMBL" id="TXD95026.1"/>
    </source>
</evidence>
<comment type="caution">
    <text evidence="2">The sequence shown here is derived from an EMBL/GenBank/DDBJ whole genome shotgun (WGS) entry which is preliminary data.</text>
</comment>
<dbReference type="InterPro" id="IPR018911">
    <property type="entry name" value="Gmad2_Ig-like_dom"/>
</dbReference>
<dbReference type="EMBL" id="VORY01000002">
    <property type="protein sequence ID" value="TXD95026.1"/>
    <property type="molecule type" value="Genomic_DNA"/>
</dbReference>
<dbReference type="RefSeq" id="WP_146929086.1">
    <property type="nucleotide sequence ID" value="NZ_CBCSHZ010000001.1"/>
</dbReference>